<evidence type="ECO:0000256" key="1">
    <source>
        <dbReference type="ARBA" id="ARBA00022598"/>
    </source>
</evidence>
<dbReference type="Pfam" id="PF01406">
    <property type="entry name" value="tRNA-synt_1e"/>
    <property type="match status" value="1"/>
</dbReference>
<organism evidence="6">
    <name type="scientific">freshwater metagenome</name>
    <dbReference type="NCBI Taxonomy" id="449393"/>
    <lineage>
        <taxon>unclassified sequences</taxon>
        <taxon>metagenomes</taxon>
        <taxon>ecological metagenomes</taxon>
    </lineage>
</organism>
<dbReference type="PANTHER" id="PTHR10890">
    <property type="entry name" value="CYSTEINYL-TRNA SYNTHETASE"/>
    <property type="match status" value="1"/>
</dbReference>
<dbReference type="GO" id="GO:0006423">
    <property type="term" value="P:cysteinyl-tRNA aminoacylation"/>
    <property type="evidence" value="ECO:0007669"/>
    <property type="project" value="TreeGrafter"/>
</dbReference>
<feature type="domain" description="tRNA synthetases class I catalytic" evidence="4">
    <location>
        <begin position="48"/>
        <end position="349"/>
    </location>
</feature>
<dbReference type="GO" id="GO:0004817">
    <property type="term" value="F:cysteine-tRNA ligase activity"/>
    <property type="evidence" value="ECO:0007669"/>
    <property type="project" value="TreeGrafter"/>
</dbReference>
<dbReference type="PRINTS" id="PR00983">
    <property type="entry name" value="TRNASYNTHCYS"/>
</dbReference>
<evidence type="ECO:0000256" key="2">
    <source>
        <dbReference type="ARBA" id="ARBA00022741"/>
    </source>
</evidence>
<dbReference type="PANTHER" id="PTHR10890:SF3">
    <property type="entry name" value="CYSTEINE--TRNA LIGASE, CYTOPLASMIC"/>
    <property type="match status" value="1"/>
</dbReference>
<evidence type="ECO:0000313" key="5">
    <source>
        <dbReference type="EMBL" id="CAB4551595.1"/>
    </source>
</evidence>
<accession>A0A6J6DBF3</accession>
<dbReference type="EMBL" id="CAEZSW010000038">
    <property type="protein sequence ID" value="CAB4551595.1"/>
    <property type="molecule type" value="Genomic_DNA"/>
</dbReference>
<dbReference type="InterPro" id="IPR014729">
    <property type="entry name" value="Rossmann-like_a/b/a_fold"/>
</dbReference>
<evidence type="ECO:0000256" key="3">
    <source>
        <dbReference type="ARBA" id="ARBA00022840"/>
    </source>
</evidence>
<keyword evidence="3" id="KW-0067">ATP-binding</keyword>
<dbReference type="GO" id="GO:0005524">
    <property type="term" value="F:ATP binding"/>
    <property type="evidence" value="ECO:0007669"/>
    <property type="project" value="UniProtKB-KW"/>
</dbReference>
<dbReference type="InterPro" id="IPR024909">
    <property type="entry name" value="Cys-tRNA/MSH_ligase"/>
</dbReference>
<dbReference type="EMBL" id="CAEZTE010000019">
    <property type="protein sequence ID" value="CAB4560624.1"/>
    <property type="molecule type" value="Genomic_DNA"/>
</dbReference>
<dbReference type="SUPFAM" id="SSF52374">
    <property type="entry name" value="Nucleotidylyl transferase"/>
    <property type="match status" value="1"/>
</dbReference>
<dbReference type="AlphaFoldDB" id="A0A6J6DBF3"/>
<gene>
    <name evidence="5" type="ORF">UFOPK1508_00462</name>
    <name evidence="6" type="ORF">UFOPK1599_00530</name>
    <name evidence="7" type="ORF">UFOPK2139_00142</name>
</gene>
<name>A0A6J6DBF3_9ZZZZ</name>
<evidence type="ECO:0000313" key="6">
    <source>
        <dbReference type="EMBL" id="CAB4560624.1"/>
    </source>
</evidence>
<dbReference type="GO" id="GO:0005829">
    <property type="term" value="C:cytosol"/>
    <property type="evidence" value="ECO:0007669"/>
    <property type="project" value="TreeGrafter"/>
</dbReference>
<keyword evidence="2" id="KW-0547">Nucleotide-binding</keyword>
<proteinExistence type="predicted"/>
<evidence type="ECO:0000259" key="4">
    <source>
        <dbReference type="Pfam" id="PF01406"/>
    </source>
</evidence>
<dbReference type="Gene3D" id="1.20.120.640">
    <property type="entry name" value="Anticodon-binding domain of a subclass of class I aminoacyl-tRNA synthetases"/>
    <property type="match status" value="1"/>
</dbReference>
<dbReference type="Gene3D" id="3.40.50.620">
    <property type="entry name" value="HUPs"/>
    <property type="match status" value="1"/>
</dbReference>
<sequence>MASDSLATSLSEVNILKNWPKVYLPPINDLKFPPLKLHDSYSGLYEYSKSGKFRMYVCGITPYDSTHLGHAATYLSFDLINRYQQLANLQVSFVENVTDVDDPLLERAKRDGQDWQVLANSQVDLFISDMTALRILPPSQLVKVTDSLDLVESFIDKLDRNGHIYQIDGDFYFSVDKYLDYLPIPLAEAISVFAERGGDPDKEGKRHPLDAVVWSANKNGEPGWNSKYGFGRPGWHIECTAIACEFLDNDEKDPVIQLQGGGSDLIFPHHFMSAQIVKAALGRDFAESYIHAGMIGLDGEKMSKSKGNLIFVSKLIREGVDPMVIRWALLSGHYQQDREWSTQLLERAKDEVMLVRSALSRSETADASSLVNNLIKDLSDNLNTPKALSEIVDWSLESNKIATSNHSGLVSRAIDSLLGLAL</sequence>
<dbReference type="InterPro" id="IPR032678">
    <property type="entry name" value="tRNA-synt_1_cat_dom"/>
</dbReference>
<protein>
    <submittedName>
        <fullName evidence="6">Unannotated protein</fullName>
    </submittedName>
</protein>
<dbReference type="EMBL" id="CAEZVR010000013">
    <property type="protein sequence ID" value="CAB4629635.1"/>
    <property type="molecule type" value="Genomic_DNA"/>
</dbReference>
<reference evidence="6" key="1">
    <citation type="submission" date="2020-05" db="EMBL/GenBank/DDBJ databases">
        <authorList>
            <person name="Chiriac C."/>
            <person name="Salcher M."/>
            <person name="Ghai R."/>
            <person name="Kavagutti S V."/>
        </authorList>
    </citation>
    <scope>NUCLEOTIDE SEQUENCE</scope>
</reference>
<evidence type="ECO:0000313" key="7">
    <source>
        <dbReference type="EMBL" id="CAB4629635.1"/>
    </source>
</evidence>
<keyword evidence="1" id="KW-0436">Ligase</keyword>